<gene>
    <name evidence="1" type="ORF">QYF61_015443</name>
</gene>
<dbReference type="EMBL" id="JAUNZN010000001">
    <property type="protein sequence ID" value="KAK4831140.1"/>
    <property type="molecule type" value="Genomic_DNA"/>
</dbReference>
<keyword evidence="2" id="KW-1185">Reference proteome</keyword>
<evidence type="ECO:0000313" key="2">
    <source>
        <dbReference type="Proteomes" id="UP001333110"/>
    </source>
</evidence>
<evidence type="ECO:0000313" key="1">
    <source>
        <dbReference type="EMBL" id="KAK4831140.1"/>
    </source>
</evidence>
<dbReference type="Proteomes" id="UP001333110">
    <property type="component" value="Unassembled WGS sequence"/>
</dbReference>
<organism evidence="1 2">
    <name type="scientific">Mycteria americana</name>
    <name type="common">Wood stork</name>
    <dbReference type="NCBI Taxonomy" id="33587"/>
    <lineage>
        <taxon>Eukaryota</taxon>
        <taxon>Metazoa</taxon>
        <taxon>Chordata</taxon>
        <taxon>Craniata</taxon>
        <taxon>Vertebrata</taxon>
        <taxon>Euteleostomi</taxon>
        <taxon>Archelosauria</taxon>
        <taxon>Archosauria</taxon>
        <taxon>Dinosauria</taxon>
        <taxon>Saurischia</taxon>
        <taxon>Theropoda</taxon>
        <taxon>Coelurosauria</taxon>
        <taxon>Aves</taxon>
        <taxon>Neognathae</taxon>
        <taxon>Neoaves</taxon>
        <taxon>Aequornithes</taxon>
        <taxon>Ciconiiformes</taxon>
        <taxon>Ciconiidae</taxon>
        <taxon>Mycteria</taxon>
    </lineage>
</organism>
<sequence>MRREKAAIAIKSRFMLIKATKEHQSEVQQSATISKIEYDEANICSWYLKKSDADDKAALNPFTPQPVLMLRVALTHVQDLALGPVEPHEVHMGPLLQLVQGPLKDTLKAEQPQLSQPVFTGEVFQPSDHLRGPPLDLLQQVHVLLMLGVPELKAVLQVGSHKSEVERENHLPRPAGHTSFDAAQDTVGFLGCKGTLSGHVELLINQYPQVLLLRAALNPFSAQPVFVLGIAPTHVQDFAFGLVELHEVRTGPALKPVKVPLDGIPSLQHVDCTTQIGVISRLTEGALNPTVHVADKDVKHCRSQYRPLRNATPHWSPLGYRATGCNTLSVTIQPIPYPPSGPSLKSMPLQCRDKDVVQDSVKCFAQVQVTVPSTRVHTGVPACPVQQHRNSSDALAICQPTRTAIAVINMFPGTAE</sequence>
<accession>A0AAN7S7J1</accession>
<proteinExistence type="predicted"/>
<reference evidence="1 2" key="1">
    <citation type="journal article" date="2023" name="J. Hered.">
        <title>Chromosome-level genome of the wood stork (Mycteria americana) provides insight into avian chromosome evolution.</title>
        <authorList>
            <person name="Flamio R. Jr."/>
            <person name="Ramstad K.M."/>
        </authorList>
    </citation>
    <scope>NUCLEOTIDE SEQUENCE [LARGE SCALE GENOMIC DNA]</scope>
    <source>
        <strain evidence="1">JAX WOST 10</strain>
    </source>
</reference>
<name>A0AAN7S7J1_MYCAM</name>
<comment type="caution">
    <text evidence="1">The sequence shown here is derived from an EMBL/GenBank/DDBJ whole genome shotgun (WGS) entry which is preliminary data.</text>
</comment>
<dbReference type="AlphaFoldDB" id="A0AAN7S7J1"/>
<protein>
    <submittedName>
        <fullName evidence="1">Uncharacterized protein</fullName>
    </submittedName>
</protein>